<dbReference type="EMBL" id="JABENB010000002">
    <property type="protein sequence ID" value="NNG40094.1"/>
    <property type="molecule type" value="Genomic_DNA"/>
</dbReference>
<evidence type="ECO:0000313" key="1">
    <source>
        <dbReference type="EMBL" id="NNG40094.1"/>
    </source>
</evidence>
<evidence type="ECO:0000313" key="2">
    <source>
        <dbReference type="Proteomes" id="UP000557772"/>
    </source>
</evidence>
<protein>
    <submittedName>
        <fullName evidence="1">Uncharacterized protein</fullName>
    </submittedName>
</protein>
<name>A0A849AGX2_9MICO</name>
<accession>A0A849AGX2</accession>
<keyword evidence="2" id="KW-1185">Reference proteome</keyword>
<comment type="caution">
    <text evidence="1">The sequence shown here is derived from an EMBL/GenBank/DDBJ whole genome shotgun (WGS) entry which is preliminary data.</text>
</comment>
<dbReference type="RefSeq" id="WP_171156084.1">
    <property type="nucleotide sequence ID" value="NZ_JABENB010000002.1"/>
</dbReference>
<sequence>MSVPATSVFTQASSGLRLRSTVGRTLLPYVTASQSNTVFTPKANIPAGTYTLTVTTTSALASLTLSVTSSDTYPGDDSATANVLALGICG</sequence>
<reference evidence="1 2" key="1">
    <citation type="submission" date="2020-05" db="EMBL/GenBank/DDBJ databases">
        <title>Flexivirga sp. ID2601S isolated from air conditioner.</title>
        <authorList>
            <person name="Kim D.H."/>
        </authorList>
    </citation>
    <scope>NUCLEOTIDE SEQUENCE [LARGE SCALE GENOMIC DNA]</scope>
    <source>
        <strain evidence="1 2">ID2601S</strain>
    </source>
</reference>
<dbReference type="AlphaFoldDB" id="A0A849AGX2"/>
<dbReference type="Proteomes" id="UP000557772">
    <property type="component" value="Unassembled WGS sequence"/>
</dbReference>
<organism evidence="1 2">
    <name type="scientific">Flexivirga aerilata</name>
    <dbReference type="NCBI Taxonomy" id="1656889"/>
    <lineage>
        <taxon>Bacteria</taxon>
        <taxon>Bacillati</taxon>
        <taxon>Actinomycetota</taxon>
        <taxon>Actinomycetes</taxon>
        <taxon>Micrococcales</taxon>
        <taxon>Dermacoccaceae</taxon>
        <taxon>Flexivirga</taxon>
    </lineage>
</organism>
<gene>
    <name evidence="1" type="ORF">HJ588_12555</name>
</gene>
<proteinExistence type="predicted"/>